<accession>A0A9P6L2P1</accession>
<protein>
    <recommendedName>
        <fullName evidence="3">Aminoglycoside phosphotransferase domain-containing protein</fullName>
    </recommendedName>
</protein>
<reference evidence="1" key="1">
    <citation type="journal article" date="2020" name="Nat. Commun.">
        <title>Large-scale genome sequencing of mycorrhizal fungi provides insights into the early evolution of symbiotic traits.</title>
        <authorList>
            <person name="Miyauchi S."/>
            <person name="Kiss E."/>
            <person name="Kuo A."/>
            <person name="Drula E."/>
            <person name="Kohler A."/>
            <person name="Sanchez-Garcia M."/>
            <person name="Morin E."/>
            <person name="Andreopoulos B."/>
            <person name="Barry K.W."/>
            <person name="Bonito G."/>
            <person name="Buee M."/>
            <person name="Carver A."/>
            <person name="Chen C."/>
            <person name="Cichocki N."/>
            <person name="Clum A."/>
            <person name="Culley D."/>
            <person name="Crous P.W."/>
            <person name="Fauchery L."/>
            <person name="Girlanda M."/>
            <person name="Hayes R.D."/>
            <person name="Keri Z."/>
            <person name="LaButti K."/>
            <person name="Lipzen A."/>
            <person name="Lombard V."/>
            <person name="Magnuson J."/>
            <person name="Maillard F."/>
            <person name="Murat C."/>
            <person name="Nolan M."/>
            <person name="Ohm R.A."/>
            <person name="Pangilinan J."/>
            <person name="Pereira M.F."/>
            <person name="Perotto S."/>
            <person name="Peter M."/>
            <person name="Pfister S."/>
            <person name="Riley R."/>
            <person name="Sitrit Y."/>
            <person name="Stielow J.B."/>
            <person name="Szollosi G."/>
            <person name="Zifcakova L."/>
            <person name="Stursova M."/>
            <person name="Spatafora J.W."/>
            <person name="Tedersoo L."/>
            <person name="Vaario L.M."/>
            <person name="Yamada A."/>
            <person name="Yan M."/>
            <person name="Wang P."/>
            <person name="Xu J."/>
            <person name="Bruns T."/>
            <person name="Baldrian P."/>
            <person name="Vilgalys R."/>
            <person name="Dunand C."/>
            <person name="Henrissat B."/>
            <person name="Grigoriev I.V."/>
            <person name="Hibbett D."/>
            <person name="Nagy L.G."/>
            <person name="Martin F.M."/>
        </authorList>
    </citation>
    <scope>NUCLEOTIDE SEQUENCE</scope>
    <source>
        <strain evidence="1">UH-Tt-Lm1</strain>
    </source>
</reference>
<proteinExistence type="predicted"/>
<name>A0A9P6L2P1_9AGAM</name>
<dbReference type="Proteomes" id="UP000736335">
    <property type="component" value="Unassembled WGS sequence"/>
</dbReference>
<evidence type="ECO:0008006" key="3">
    <source>
        <dbReference type="Google" id="ProtNLM"/>
    </source>
</evidence>
<dbReference type="OrthoDB" id="3250044at2759"/>
<evidence type="ECO:0000313" key="2">
    <source>
        <dbReference type="Proteomes" id="UP000736335"/>
    </source>
</evidence>
<gene>
    <name evidence="1" type="ORF">BJ322DRAFT_1012980</name>
</gene>
<sequence>MPLAFESSDLPAWLPHPHAVVAKCREHGPGPLGFAEYSTDSTESAWIKYGPRVSMGEACTQVFIADILNSQKGYIARVPRVFYAFRHGRIGYILMEHIRGQDCSEDDIDQIVLIIKQLRSIGSPTTSPGPVGGGPIGHCFFDDAQSSIRYESVGELQEHINKASDTFDSSVDFNKKDGGVLRLCLDDIHLGNFRKDENGQLFVLDFGLTNFLPSYFQELSFVSSSRGFVCAIGKYFDRSESDDVVALVLAAARLNVSQNNNHGKLLAPPIFARVLRNG</sequence>
<keyword evidence="2" id="KW-1185">Reference proteome</keyword>
<comment type="caution">
    <text evidence="1">The sequence shown here is derived from an EMBL/GenBank/DDBJ whole genome shotgun (WGS) entry which is preliminary data.</text>
</comment>
<reference evidence="1" key="2">
    <citation type="submission" date="2020-11" db="EMBL/GenBank/DDBJ databases">
        <authorList>
            <consortium name="DOE Joint Genome Institute"/>
            <person name="Kuo A."/>
            <person name="Miyauchi S."/>
            <person name="Kiss E."/>
            <person name="Drula E."/>
            <person name="Kohler A."/>
            <person name="Sanchez-Garcia M."/>
            <person name="Andreopoulos B."/>
            <person name="Barry K.W."/>
            <person name="Bonito G."/>
            <person name="Buee M."/>
            <person name="Carver A."/>
            <person name="Chen C."/>
            <person name="Cichocki N."/>
            <person name="Clum A."/>
            <person name="Culley D."/>
            <person name="Crous P.W."/>
            <person name="Fauchery L."/>
            <person name="Girlanda M."/>
            <person name="Hayes R."/>
            <person name="Keri Z."/>
            <person name="Labutti K."/>
            <person name="Lipzen A."/>
            <person name="Lombard V."/>
            <person name="Magnuson J."/>
            <person name="Maillard F."/>
            <person name="Morin E."/>
            <person name="Murat C."/>
            <person name="Nolan M."/>
            <person name="Ohm R."/>
            <person name="Pangilinan J."/>
            <person name="Pereira M."/>
            <person name="Perotto S."/>
            <person name="Peter M."/>
            <person name="Riley R."/>
            <person name="Sitrit Y."/>
            <person name="Stielow B."/>
            <person name="Szollosi G."/>
            <person name="Zifcakova L."/>
            <person name="Stursova M."/>
            <person name="Spatafora J.W."/>
            <person name="Tedersoo L."/>
            <person name="Vaario L.-M."/>
            <person name="Yamada A."/>
            <person name="Yan M."/>
            <person name="Wang P."/>
            <person name="Xu J."/>
            <person name="Bruns T."/>
            <person name="Baldrian P."/>
            <person name="Vilgalys R."/>
            <person name="Henrissat B."/>
            <person name="Grigoriev I.V."/>
            <person name="Hibbett D."/>
            <person name="Nagy L.G."/>
            <person name="Martin F.M."/>
        </authorList>
    </citation>
    <scope>NUCLEOTIDE SEQUENCE</scope>
    <source>
        <strain evidence="1">UH-Tt-Lm1</strain>
    </source>
</reference>
<dbReference type="SUPFAM" id="SSF56112">
    <property type="entry name" value="Protein kinase-like (PK-like)"/>
    <property type="match status" value="1"/>
</dbReference>
<dbReference type="InterPro" id="IPR011009">
    <property type="entry name" value="Kinase-like_dom_sf"/>
</dbReference>
<evidence type="ECO:0000313" key="1">
    <source>
        <dbReference type="EMBL" id="KAF9779667.1"/>
    </source>
</evidence>
<dbReference type="EMBL" id="WIUZ02000019">
    <property type="protein sequence ID" value="KAF9779667.1"/>
    <property type="molecule type" value="Genomic_DNA"/>
</dbReference>
<dbReference type="AlphaFoldDB" id="A0A9P6L2P1"/>
<organism evidence="1 2">
    <name type="scientific">Thelephora terrestris</name>
    <dbReference type="NCBI Taxonomy" id="56493"/>
    <lineage>
        <taxon>Eukaryota</taxon>
        <taxon>Fungi</taxon>
        <taxon>Dikarya</taxon>
        <taxon>Basidiomycota</taxon>
        <taxon>Agaricomycotina</taxon>
        <taxon>Agaricomycetes</taxon>
        <taxon>Thelephorales</taxon>
        <taxon>Thelephoraceae</taxon>
        <taxon>Thelephora</taxon>
    </lineage>
</organism>